<comment type="caution">
    <text evidence="1">The sequence shown here is derived from an EMBL/GenBank/DDBJ whole genome shotgun (WGS) entry which is preliminary data.</text>
</comment>
<dbReference type="AlphaFoldDB" id="A0A645H7V4"/>
<name>A0A645H7V4_9ZZZZ</name>
<reference evidence="1" key="1">
    <citation type="submission" date="2019-08" db="EMBL/GenBank/DDBJ databases">
        <authorList>
            <person name="Kucharzyk K."/>
            <person name="Murdoch R.W."/>
            <person name="Higgins S."/>
            <person name="Loffler F."/>
        </authorList>
    </citation>
    <scope>NUCLEOTIDE SEQUENCE</scope>
</reference>
<evidence type="ECO:0000313" key="1">
    <source>
        <dbReference type="EMBL" id="MPN34760.1"/>
    </source>
</evidence>
<dbReference type="EMBL" id="VSSQ01087964">
    <property type="protein sequence ID" value="MPN34760.1"/>
    <property type="molecule type" value="Genomic_DNA"/>
</dbReference>
<accession>A0A645H7V4</accession>
<proteinExistence type="predicted"/>
<gene>
    <name evidence="1" type="ORF">SDC9_182254</name>
</gene>
<organism evidence="1">
    <name type="scientific">bioreactor metagenome</name>
    <dbReference type="NCBI Taxonomy" id="1076179"/>
    <lineage>
        <taxon>unclassified sequences</taxon>
        <taxon>metagenomes</taxon>
        <taxon>ecological metagenomes</taxon>
    </lineage>
</organism>
<sequence>MFGQKLSVLLTAGVAALWCCAAPQSWDFSMPTVWTQSGANCWSRDFGPLAEVTPDGFHFRIDDKDHRLWLRRMQLDPARAGYLEIHHRGRAMLFSILVYGAGEQGYDASRQWNDNWTANDRF</sequence>
<protein>
    <submittedName>
        <fullName evidence="1">Uncharacterized protein</fullName>
    </submittedName>
</protein>